<dbReference type="GO" id="GO:0005886">
    <property type="term" value="C:plasma membrane"/>
    <property type="evidence" value="ECO:0007669"/>
    <property type="project" value="UniProtKB-SubCell"/>
</dbReference>
<gene>
    <name evidence="7" type="ORF">DFR40_2066</name>
</gene>
<dbReference type="OrthoDB" id="581870at2"/>
<evidence type="ECO:0000313" key="8">
    <source>
        <dbReference type="Proteomes" id="UP000270626"/>
    </source>
</evidence>
<dbReference type="GO" id="GO:0015171">
    <property type="term" value="F:amino acid transmembrane transporter activity"/>
    <property type="evidence" value="ECO:0007669"/>
    <property type="project" value="TreeGrafter"/>
</dbReference>
<evidence type="ECO:0000256" key="4">
    <source>
        <dbReference type="ARBA" id="ARBA00022989"/>
    </source>
</evidence>
<evidence type="ECO:0000256" key="1">
    <source>
        <dbReference type="ARBA" id="ARBA00004651"/>
    </source>
</evidence>
<dbReference type="PANTHER" id="PTHR30086:SF17">
    <property type="entry name" value="LYSE FAMILY TRANSLOCATOR"/>
    <property type="match status" value="1"/>
</dbReference>
<organism evidence="7 8">
    <name type="scientific">Azonexus fungiphilus</name>
    <dbReference type="NCBI Taxonomy" id="146940"/>
    <lineage>
        <taxon>Bacteria</taxon>
        <taxon>Pseudomonadati</taxon>
        <taxon>Pseudomonadota</taxon>
        <taxon>Betaproteobacteria</taxon>
        <taxon>Rhodocyclales</taxon>
        <taxon>Azonexaceae</taxon>
        <taxon>Azonexus</taxon>
    </lineage>
</organism>
<evidence type="ECO:0000256" key="2">
    <source>
        <dbReference type="ARBA" id="ARBA00022475"/>
    </source>
</evidence>
<name>A0A495WAC6_9RHOO</name>
<sequence>MSFDFTQFGLVASAHFVALLSPGPDFFLIMRTRIVHGLRPALATSLGIALANAAYIALALTGVSLLARWPQLFAGLQWAGCLYLLWLGLLFLRSDGRLVLAADTPAPASRPGGRLGVHLLQGFLSGILNPKNSLFYALLFGALVAPATAAGEQALYGLWMALAVFAWDALIAHSVGQPRLLAWFHRHLRGIERVSGSVMLAIAAGIVLR</sequence>
<dbReference type="InterPro" id="IPR001123">
    <property type="entry name" value="LeuE-type"/>
</dbReference>
<evidence type="ECO:0000256" key="6">
    <source>
        <dbReference type="SAM" id="Phobius"/>
    </source>
</evidence>
<feature type="transmembrane region" description="Helical" evidence="6">
    <location>
        <begin position="6"/>
        <end position="29"/>
    </location>
</feature>
<feature type="transmembrane region" description="Helical" evidence="6">
    <location>
        <begin position="72"/>
        <end position="92"/>
    </location>
</feature>
<reference evidence="7 8" key="1">
    <citation type="submission" date="2018-10" db="EMBL/GenBank/DDBJ databases">
        <title>Genomic Encyclopedia of Type Strains, Phase IV (KMG-IV): sequencing the most valuable type-strain genomes for metagenomic binning, comparative biology and taxonomic classification.</title>
        <authorList>
            <person name="Goeker M."/>
        </authorList>
    </citation>
    <scope>NUCLEOTIDE SEQUENCE [LARGE SCALE GENOMIC DNA]</scope>
    <source>
        <strain evidence="7 8">DSM 23841</strain>
    </source>
</reference>
<keyword evidence="5 6" id="KW-0472">Membrane</keyword>
<dbReference type="EMBL" id="RBXP01000015">
    <property type="protein sequence ID" value="RKT58124.1"/>
    <property type="molecule type" value="Genomic_DNA"/>
</dbReference>
<comment type="caution">
    <text evidence="7">The sequence shown here is derived from an EMBL/GenBank/DDBJ whole genome shotgun (WGS) entry which is preliminary data.</text>
</comment>
<keyword evidence="3 6" id="KW-0812">Transmembrane</keyword>
<feature type="transmembrane region" description="Helical" evidence="6">
    <location>
        <begin position="41"/>
        <end position="66"/>
    </location>
</feature>
<comment type="subcellular location">
    <subcellularLocation>
        <location evidence="1">Cell membrane</location>
        <topology evidence="1">Multi-pass membrane protein</topology>
    </subcellularLocation>
</comment>
<evidence type="ECO:0000256" key="5">
    <source>
        <dbReference type="ARBA" id="ARBA00023136"/>
    </source>
</evidence>
<dbReference type="AlphaFoldDB" id="A0A495WAC6"/>
<dbReference type="Pfam" id="PF01810">
    <property type="entry name" value="LysE"/>
    <property type="match status" value="1"/>
</dbReference>
<dbReference type="Proteomes" id="UP000270626">
    <property type="component" value="Unassembled WGS sequence"/>
</dbReference>
<keyword evidence="2" id="KW-1003">Cell membrane</keyword>
<feature type="transmembrane region" description="Helical" evidence="6">
    <location>
        <begin position="133"/>
        <end position="150"/>
    </location>
</feature>
<proteinExistence type="predicted"/>
<protein>
    <submittedName>
        <fullName evidence="7">Threonine/homoserine/homoserine lactone efflux protein</fullName>
    </submittedName>
</protein>
<evidence type="ECO:0000256" key="3">
    <source>
        <dbReference type="ARBA" id="ARBA00022692"/>
    </source>
</evidence>
<keyword evidence="4 6" id="KW-1133">Transmembrane helix</keyword>
<dbReference type="RefSeq" id="WP_121458388.1">
    <property type="nucleotide sequence ID" value="NZ_RBXP01000015.1"/>
</dbReference>
<feature type="transmembrane region" description="Helical" evidence="6">
    <location>
        <begin position="156"/>
        <end position="176"/>
    </location>
</feature>
<accession>A0A495WAC6</accession>
<dbReference type="PANTHER" id="PTHR30086">
    <property type="entry name" value="ARGININE EXPORTER PROTEIN ARGO"/>
    <property type="match status" value="1"/>
</dbReference>
<keyword evidence="8" id="KW-1185">Reference proteome</keyword>
<evidence type="ECO:0000313" key="7">
    <source>
        <dbReference type="EMBL" id="RKT58124.1"/>
    </source>
</evidence>